<evidence type="ECO:0000313" key="2">
    <source>
        <dbReference type="Proteomes" id="UP001598201"/>
    </source>
</evidence>
<evidence type="ECO:0008006" key="3">
    <source>
        <dbReference type="Google" id="ProtNLM"/>
    </source>
</evidence>
<proteinExistence type="predicted"/>
<comment type="caution">
    <text evidence="1">The sequence shown here is derived from an EMBL/GenBank/DDBJ whole genome shotgun (WGS) entry which is preliminary data.</text>
</comment>
<dbReference type="RefSeq" id="WP_379671589.1">
    <property type="nucleotide sequence ID" value="NZ_JBHUCJ010000003.1"/>
</dbReference>
<accession>A0ABW6C5Z2</accession>
<evidence type="ECO:0000313" key="1">
    <source>
        <dbReference type="EMBL" id="MFD3222426.1"/>
    </source>
</evidence>
<name>A0ABW6C5Z2_RAHSY</name>
<reference evidence="1 2" key="1">
    <citation type="submission" date="2024-09" db="EMBL/GenBank/DDBJ databases">
        <title>Genomes of Rahnella.</title>
        <authorList>
            <person name="Mnguni F.C."/>
            <person name="Shin G.Y."/>
            <person name="Coutinho T."/>
        </authorList>
    </citation>
    <scope>NUCLEOTIDE SEQUENCE [LARGE SCALE GENOMIC DNA]</scope>
    <source>
        <strain evidence="1 2">20WA0057</strain>
    </source>
</reference>
<gene>
    <name evidence="1" type="ORF">ACFPK4_02685</name>
</gene>
<dbReference type="EMBL" id="JBHUCJ010000003">
    <property type="protein sequence ID" value="MFD3222426.1"/>
    <property type="molecule type" value="Genomic_DNA"/>
</dbReference>
<protein>
    <recommendedName>
        <fullName evidence="3">ApeA N-terminal domain-containing protein</fullName>
    </recommendedName>
</protein>
<keyword evidence="2" id="KW-1185">Reference proteome</keyword>
<dbReference type="Proteomes" id="UP001598201">
    <property type="component" value="Unassembled WGS sequence"/>
</dbReference>
<sequence length="574" mass="65653">MDIDYAQGLNLDVDVEIGTLEGVTGRLEIASNMFPKLTIENKYSHYDSSIVPFFKSPPSTIICKSNYQILTLCQNTSSGRSFLPDYVVVGTKVNEVTGVDVSLVGLFSFFNGNSSFVFKDSYLGKRIFDNFIGSEFLISDDIYNFSVNHEFSSINDFDKTIISEDAVVRIIKKNGFISLDEAKNIIKKVRVLFSLLLGFDLSIRKTWLVYGDDNYAMPFYFHAFSNSEHPFEHAHQCFMVSPYIFNNDMWSIILNKAFNGEAGDDVSNIWVRLVSLFSYKGFWEYRILGIVSLLDSYSVRFHKRTGIEKLPSSDFKALKRGMVSVLDSYRSSLLLQNDQKYIEKSQVVDSMISSLDFIRNTNAQTFQLTFNILFDSVDKDVQDLIGFADGDFKLIKQIRDFAAHGEAIPQEIIDNIQQAMIVSEKIKFLLLFIIYRTLGFSRDLFIECCGMSHHKIKLGAKLRKIKLDELTGQSKFFKLNDDDWVKVNSLKGVGLAVTYHVKSDYLEIQNDYLSRLSKDWWETKQEEYSSSVDLIYASYASDDYFGVEHVASLYLLNGDSHVELNGVIMLWLND</sequence>
<organism evidence="1 2">
    <name type="scientific">Rahnella sp. (strain Y9602)</name>
    <dbReference type="NCBI Taxonomy" id="2703885"/>
    <lineage>
        <taxon>Bacteria</taxon>
        <taxon>Pseudomonadati</taxon>
        <taxon>Pseudomonadota</taxon>
        <taxon>Gammaproteobacteria</taxon>
        <taxon>Enterobacterales</taxon>
        <taxon>Yersiniaceae</taxon>
        <taxon>Rahnella</taxon>
    </lineage>
</organism>